<gene>
    <name evidence="3" type="ORF">L8U60_00195</name>
</gene>
<dbReference type="Pfam" id="PF00494">
    <property type="entry name" value="SQS_PSY"/>
    <property type="match status" value="1"/>
</dbReference>
<comment type="pathway">
    <text evidence="1">Carotenoid biosynthesis; phytoene biosynthesis.</text>
</comment>
<dbReference type="SFLD" id="SFLDG01212">
    <property type="entry name" value="Phytoene_synthase_like"/>
    <property type="match status" value="1"/>
</dbReference>
<evidence type="ECO:0000313" key="3">
    <source>
        <dbReference type="EMBL" id="MCZ9292907.1"/>
    </source>
</evidence>
<dbReference type="AlphaFoldDB" id="A0A9X3LRR0"/>
<dbReference type="Proteomes" id="UP001146468">
    <property type="component" value="Unassembled WGS sequence"/>
</dbReference>
<dbReference type="Gene3D" id="1.10.600.10">
    <property type="entry name" value="Farnesyl Diphosphate Synthase"/>
    <property type="match status" value="1"/>
</dbReference>
<dbReference type="CDD" id="cd00683">
    <property type="entry name" value="Trans_IPPS_HH"/>
    <property type="match status" value="1"/>
</dbReference>
<dbReference type="GO" id="GO:0051996">
    <property type="term" value="F:squalene synthase [NAD(P)H] activity"/>
    <property type="evidence" value="ECO:0007669"/>
    <property type="project" value="InterPro"/>
</dbReference>
<name>A0A9X3LRR0_9CORY</name>
<dbReference type="PANTHER" id="PTHR31480">
    <property type="entry name" value="BIFUNCTIONAL LYCOPENE CYCLASE/PHYTOENE SYNTHASE"/>
    <property type="match status" value="1"/>
</dbReference>
<evidence type="ECO:0000256" key="2">
    <source>
        <dbReference type="ARBA" id="ARBA00022679"/>
    </source>
</evidence>
<dbReference type="SUPFAM" id="SSF48576">
    <property type="entry name" value="Terpenoid synthases"/>
    <property type="match status" value="1"/>
</dbReference>
<evidence type="ECO:0000256" key="1">
    <source>
        <dbReference type="ARBA" id="ARBA00004684"/>
    </source>
</evidence>
<dbReference type="SFLD" id="SFLDG01018">
    <property type="entry name" value="Squalene/Phytoene_Synthase_Lik"/>
    <property type="match status" value="1"/>
</dbReference>
<dbReference type="RefSeq" id="WP_269964379.1">
    <property type="nucleotide sequence ID" value="NZ_JAKMUS010000001.1"/>
</dbReference>
<dbReference type="PROSITE" id="PS01045">
    <property type="entry name" value="SQUALEN_PHYTOEN_SYN_2"/>
    <property type="match status" value="1"/>
</dbReference>
<dbReference type="EMBL" id="JAKMUS010000001">
    <property type="protein sequence ID" value="MCZ9292907.1"/>
    <property type="molecule type" value="Genomic_DNA"/>
</dbReference>
<accession>A0A9X3LRR0</accession>
<dbReference type="InterPro" id="IPR019845">
    <property type="entry name" value="Squalene/phytoene_synthase_CS"/>
</dbReference>
<evidence type="ECO:0000313" key="4">
    <source>
        <dbReference type="Proteomes" id="UP001146468"/>
    </source>
</evidence>
<dbReference type="GO" id="GO:0004311">
    <property type="term" value="F:geranylgeranyl diphosphate synthase activity"/>
    <property type="evidence" value="ECO:0007669"/>
    <property type="project" value="InterPro"/>
</dbReference>
<keyword evidence="4" id="KW-1185">Reference proteome</keyword>
<dbReference type="InterPro" id="IPR033904">
    <property type="entry name" value="Trans_IPPS_HH"/>
</dbReference>
<organism evidence="3 4">
    <name type="scientific">Corynebacterium meitnerae</name>
    <dbReference type="NCBI Taxonomy" id="2913498"/>
    <lineage>
        <taxon>Bacteria</taxon>
        <taxon>Bacillati</taxon>
        <taxon>Actinomycetota</taxon>
        <taxon>Actinomycetes</taxon>
        <taxon>Mycobacteriales</taxon>
        <taxon>Corynebacteriaceae</taxon>
        <taxon>Corynebacterium</taxon>
    </lineage>
</organism>
<dbReference type="InterPro" id="IPR044843">
    <property type="entry name" value="Trans_IPPS_bact-type"/>
</dbReference>
<dbReference type="GO" id="GO:0016117">
    <property type="term" value="P:carotenoid biosynthetic process"/>
    <property type="evidence" value="ECO:0007669"/>
    <property type="project" value="UniProtKB-ARBA"/>
</dbReference>
<sequence length="297" mass="33075">MSSPRFLRRYDAMSRDAAAAVMKRYSTSFSMATKLLPRKTRDDIRNLYAVVRIADEMVDGTARQADVSDIAELLDAYEHAVLTAPEKRFHSDPILHAYAETARRCHFDPGHITAFFSSMRRDLEQTTYTQHDFDDYVYGSAEVIGLLCLSVFTADMTVSEAEHDQLTEGARSLGAAFQKVNFLRDIAVDSRLLGRSYFPGIDLAPGQPLDETAKDAIVADIRADLAAARAPMQLLPHRVRAGVCAAADLFEELTNMINATPAQTLSTTRVRVPRHRKLILTARAARHALSHEEGSHR</sequence>
<reference evidence="3" key="1">
    <citation type="submission" date="2022-02" db="EMBL/GenBank/DDBJ databases">
        <title>Corynebacterium sp. from urogenital microbiome.</title>
        <authorList>
            <person name="Cappelli E.A."/>
            <person name="Ribeiro T.G."/>
            <person name="Peixe L."/>
        </authorList>
    </citation>
    <scope>NUCLEOTIDE SEQUENCE</scope>
    <source>
        <strain evidence="3">C8Ua_172</strain>
    </source>
</reference>
<proteinExistence type="predicted"/>
<protein>
    <submittedName>
        <fullName evidence="3">Phytoene/squalene synthase family protein</fullName>
    </submittedName>
</protein>
<dbReference type="SFLD" id="SFLDS00005">
    <property type="entry name" value="Isoprenoid_Synthase_Type_I"/>
    <property type="match status" value="1"/>
</dbReference>
<keyword evidence="2" id="KW-0808">Transferase</keyword>
<dbReference type="InterPro" id="IPR008949">
    <property type="entry name" value="Isoprenoid_synthase_dom_sf"/>
</dbReference>
<dbReference type="InterPro" id="IPR002060">
    <property type="entry name" value="Squ/phyt_synthse"/>
</dbReference>
<comment type="caution">
    <text evidence="3">The sequence shown here is derived from an EMBL/GenBank/DDBJ whole genome shotgun (WGS) entry which is preliminary data.</text>
</comment>